<dbReference type="PANTHER" id="PTHR15925">
    <property type="entry name" value="MITOCHONDRIAL RIBOSOMAL PROTEIN S23"/>
    <property type="match status" value="1"/>
</dbReference>
<keyword evidence="5" id="KW-0687">Ribonucleoprotein</keyword>
<name>A0ABD0K9G5_9CAEN</name>
<proteinExistence type="inferred from homology"/>
<reference evidence="9 10" key="1">
    <citation type="journal article" date="2023" name="Sci. Data">
        <title>Genome assembly of the Korean intertidal mud-creeper Batillaria attramentaria.</title>
        <authorList>
            <person name="Patra A.K."/>
            <person name="Ho P.T."/>
            <person name="Jun S."/>
            <person name="Lee S.J."/>
            <person name="Kim Y."/>
            <person name="Won Y.J."/>
        </authorList>
    </citation>
    <scope>NUCLEOTIDE SEQUENCE [LARGE SCALE GENOMIC DNA]</scope>
    <source>
        <strain evidence="9">Wonlab-2016</strain>
    </source>
</reference>
<evidence type="ECO:0000259" key="8">
    <source>
        <dbReference type="Pfam" id="PF10484"/>
    </source>
</evidence>
<gene>
    <name evidence="9" type="ORF">BaRGS_00025044</name>
</gene>
<evidence type="ECO:0000256" key="5">
    <source>
        <dbReference type="ARBA" id="ARBA00023274"/>
    </source>
</evidence>
<dbReference type="InterPro" id="IPR023611">
    <property type="entry name" value="mS23_dom_met"/>
</dbReference>
<dbReference type="InterPro" id="IPR019520">
    <property type="entry name" value="Ribosomal_mS23_met"/>
</dbReference>
<dbReference type="AlphaFoldDB" id="A0ABD0K9G5"/>
<accession>A0ABD0K9G5</accession>
<dbReference type="EMBL" id="JACVVK020000222">
    <property type="protein sequence ID" value="KAK7483723.1"/>
    <property type="molecule type" value="Genomic_DNA"/>
</dbReference>
<dbReference type="Proteomes" id="UP001519460">
    <property type="component" value="Unassembled WGS sequence"/>
</dbReference>
<keyword evidence="4" id="KW-0496">Mitochondrion</keyword>
<dbReference type="InterPro" id="IPR059242">
    <property type="entry name" value="mS23_dom"/>
</dbReference>
<protein>
    <recommendedName>
        <fullName evidence="6">Small ribosomal subunit protein mS23</fullName>
    </recommendedName>
</protein>
<keyword evidence="3" id="KW-0689">Ribosomal protein</keyword>
<feature type="domain" description="Small ribosomal subunit protein mS23 conserved" evidence="8">
    <location>
        <begin position="2"/>
        <end position="124"/>
    </location>
</feature>
<feature type="compositionally biased region" description="Low complexity" evidence="7">
    <location>
        <begin position="149"/>
        <end position="163"/>
    </location>
</feature>
<evidence type="ECO:0000313" key="9">
    <source>
        <dbReference type="EMBL" id="KAK7483723.1"/>
    </source>
</evidence>
<comment type="similarity">
    <text evidence="2">Belongs to the mitochondrion-specific ribosomal protein mS23 family.</text>
</comment>
<organism evidence="9 10">
    <name type="scientific">Batillaria attramentaria</name>
    <dbReference type="NCBI Taxonomy" id="370345"/>
    <lineage>
        <taxon>Eukaryota</taxon>
        <taxon>Metazoa</taxon>
        <taxon>Spiralia</taxon>
        <taxon>Lophotrochozoa</taxon>
        <taxon>Mollusca</taxon>
        <taxon>Gastropoda</taxon>
        <taxon>Caenogastropoda</taxon>
        <taxon>Sorbeoconcha</taxon>
        <taxon>Cerithioidea</taxon>
        <taxon>Batillariidae</taxon>
        <taxon>Batillaria</taxon>
    </lineage>
</organism>
<comment type="caution">
    <text evidence="9">The sequence shown here is derived from an EMBL/GenBank/DDBJ whole genome shotgun (WGS) entry which is preliminary data.</text>
</comment>
<evidence type="ECO:0000256" key="6">
    <source>
        <dbReference type="ARBA" id="ARBA00035137"/>
    </source>
</evidence>
<dbReference type="CDD" id="cd23701">
    <property type="entry name" value="At1g26750"/>
    <property type="match status" value="1"/>
</dbReference>
<dbReference type="PANTHER" id="PTHR15925:SF2">
    <property type="entry name" value="SMALL RIBOSOMAL SUBUNIT PROTEIN MS23"/>
    <property type="match status" value="1"/>
</dbReference>
<evidence type="ECO:0000256" key="1">
    <source>
        <dbReference type="ARBA" id="ARBA00004173"/>
    </source>
</evidence>
<feature type="compositionally biased region" description="Acidic residues" evidence="7">
    <location>
        <begin position="175"/>
        <end position="192"/>
    </location>
</feature>
<keyword evidence="10" id="KW-1185">Reference proteome</keyword>
<evidence type="ECO:0000313" key="10">
    <source>
        <dbReference type="Proteomes" id="UP001519460"/>
    </source>
</evidence>
<evidence type="ECO:0000256" key="3">
    <source>
        <dbReference type="ARBA" id="ARBA00022980"/>
    </source>
</evidence>
<feature type="region of interest" description="Disordered" evidence="7">
    <location>
        <begin position="130"/>
        <end position="192"/>
    </location>
</feature>
<evidence type="ECO:0000256" key="2">
    <source>
        <dbReference type="ARBA" id="ARBA00009864"/>
    </source>
</evidence>
<evidence type="ECO:0000256" key="7">
    <source>
        <dbReference type="SAM" id="MobiDB-lite"/>
    </source>
</evidence>
<comment type="subcellular location">
    <subcellularLocation>
        <location evidence="1">Mitochondrion</location>
    </subcellularLocation>
</comment>
<evidence type="ECO:0000256" key="4">
    <source>
        <dbReference type="ARBA" id="ARBA00023128"/>
    </source>
</evidence>
<dbReference type="Pfam" id="PF10484">
    <property type="entry name" value="MRP-S23"/>
    <property type="match status" value="1"/>
</dbReference>
<sequence length="192" mass="21573">MAGSRTEKIGTIFKRVQGLLRSGALKEADKPIWYDVYEAFPPKIPPAYERIVPQRTVPKILYPEDIIRVQFYKTYGNPDVADLQNERIKTTCQRFVEQYLQLMKTDIPKENLFAATASALKEQGIRLRTAEELSQPESSSETKAAPVTAPASNAPLSAPSVVSIFGEKTVRSGQEEEQDFIVEEDEDKPPKL</sequence>